<feature type="compositionally biased region" description="Basic and acidic residues" evidence="1">
    <location>
        <begin position="137"/>
        <end position="146"/>
    </location>
</feature>
<proteinExistence type="predicted"/>
<reference evidence="2" key="1">
    <citation type="journal article" date="2014" name="Int. J. Syst. Evol. Microbiol.">
        <title>Complete genome sequence of Corynebacterium casei LMG S-19264T (=DSM 44701T), isolated from a smear-ripened cheese.</title>
        <authorList>
            <consortium name="US DOE Joint Genome Institute (JGI-PGF)"/>
            <person name="Walter F."/>
            <person name="Albersmeier A."/>
            <person name="Kalinowski J."/>
            <person name="Ruckert C."/>
        </authorList>
    </citation>
    <scope>NUCLEOTIDE SEQUENCE</scope>
    <source>
        <strain evidence="2">VKM Ac-1321</strain>
    </source>
</reference>
<organism evidence="2 3">
    <name type="scientific">Dactylosporangium matsuzakiense</name>
    <dbReference type="NCBI Taxonomy" id="53360"/>
    <lineage>
        <taxon>Bacteria</taxon>
        <taxon>Bacillati</taxon>
        <taxon>Actinomycetota</taxon>
        <taxon>Actinomycetes</taxon>
        <taxon>Micromonosporales</taxon>
        <taxon>Micromonosporaceae</taxon>
        <taxon>Dactylosporangium</taxon>
    </lineage>
</organism>
<reference evidence="2" key="2">
    <citation type="submission" date="2023-01" db="EMBL/GenBank/DDBJ databases">
        <authorList>
            <person name="Sun Q."/>
            <person name="Evtushenko L."/>
        </authorList>
    </citation>
    <scope>NUCLEOTIDE SEQUENCE</scope>
    <source>
        <strain evidence="2">VKM Ac-1321</strain>
    </source>
</reference>
<evidence type="ECO:0000313" key="3">
    <source>
        <dbReference type="Proteomes" id="UP001143480"/>
    </source>
</evidence>
<dbReference type="EMBL" id="BSFP01000023">
    <property type="protein sequence ID" value="GLL02410.1"/>
    <property type="molecule type" value="Genomic_DNA"/>
</dbReference>
<protein>
    <recommendedName>
        <fullName evidence="4">Tetratricopeptide repeat protein</fullName>
    </recommendedName>
</protein>
<accession>A0A9W6NLX1</accession>
<evidence type="ECO:0000313" key="2">
    <source>
        <dbReference type="EMBL" id="GLL02410.1"/>
    </source>
</evidence>
<dbReference type="SUPFAM" id="SSF48452">
    <property type="entry name" value="TPR-like"/>
    <property type="match status" value="1"/>
</dbReference>
<keyword evidence="3" id="KW-1185">Reference proteome</keyword>
<dbReference type="AlphaFoldDB" id="A0A9W6NLX1"/>
<name>A0A9W6NLX1_9ACTN</name>
<evidence type="ECO:0008006" key="4">
    <source>
        <dbReference type="Google" id="ProtNLM"/>
    </source>
</evidence>
<evidence type="ECO:0000256" key="1">
    <source>
        <dbReference type="SAM" id="MobiDB-lite"/>
    </source>
</evidence>
<sequence>MRFSPEPRSPLPSIPWSTVTPADRSANAVRDDQRAVRATLLALCLHAQGRLEAAEHEYRQVLDVELELLGSRHPETLLTRANLLLLQSACGRGDEAALDEVYRQQCEVLGRELHETRATRSRQTNRGTRPWRRRPGRPGDRPRVSA</sequence>
<dbReference type="Gene3D" id="1.25.40.10">
    <property type="entry name" value="Tetratricopeptide repeat domain"/>
    <property type="match status" value="1"/>
</dbReference>
<dbReference type="InterPro" id="IPR011990">
    <property type="entry name" value="TPR-like_helical_dom_sf"/>
</dbReference>
<comment type="caution">
    <text evidence="2">The sequence shown here is derived from an EMBL/GenBank/DDBJ whole genome shotgun (WGS) entry which is preliminary data.</text>
</comment>
<gene>
    <name evidence="2" type="ORF">GCM10017581_041520</name>
</gene>
<feature type="region of interest" description="Disordered" evidence="1">
    <location>
        <begin position="117"/>
        <end position="146"/>
    </location>
</feature>
<dbReference type="Proteomes" id="UP001143480">
    <property type="component" value="Unassembled WGS sequence"/>
</dbReference>